<feature type="compositionally biased region" description="Acidic residues" evidence="5">
    <location>
        <begin position="439"/>
        <end position="451"/>
    </location>
</feature>
<feature type="compositionally biased region" description="Polar residues" evidence="5">
    <location>
        <begin position="427"/>
        <end position="438"/>
    </location>
</feature>
<evidence type="ECO:0000256" key="1">
    <source>
        <dbReference type="ARBA" id="ARBA00012346"/>
    </source>
</evidence>
<evidence type="ECO:0000256" key="6">
    <source>
        <dbReference type="SAM" id="Phobius"/>
    </source>
</evidence>
<dbReference type="PANTHER" id="PTHR12935:SF0">
    <property type="entry name" value="GAMMA-GLUTAMYLCYCLOTRANSFERASE"/>
    <property type="match status" value="1"/>
</dbReference>
<feature type="compositionally biased region" description="Pro residues" evidence="5">
    <location>
        <begin position="310"/>
        <end position="329"/>
    </location>
</feature>
<keyword evidence="8" id="KW-1185">Reference proteome</keyword>
<dbReference type="EC" id="4.3.2.9" evidence="1"/>
<dbReference type="OrthoDB" id="2017317at2759"/>
<dbReference type="EMBL" id="JARH01000489">
    <property type="protein sequence ID" value="EXF80057.1"/>
    <property type="molecule type" value="Genomic_DNA"/>
</dbReference>
<accession>A0A010QJA4</accession>
<dbReference type="GO" id="GO:0003839">
    <property type="term" value="F:gamma-glutamylcyclotransferase activity"/>
    <property type="evidence" value="ECO:0007669"/>
    <property type="project" value="UniProtKB-EC"/>
</dbReference>
<protein>
    <recommendedName>
        <fullName evidence="1">gamma-glutamylcyclotransferase</fullName>
        <ecNumber evidence="1">4.3.2.9</ecNumber>
    </recommendedName>
</protein>
<keyword evidence="6" id="KW-1133">Transmembrane helix</keyword>
<keyword evidence="6" id="KW-0812">Transmembrane</keyword>
<sequence>MIPQLTPTNPASRRPGLHKPTLQLRRARILRPPLPRHARSEWPGTSLQASSSKPKVRTSETPGAAQKVSRAHHPQLASTLVQLTSFSIFLPASTSHLHRSSDFSGIIPALSVSLPASYLELELELVPLQERLVHTSSGALLTEKKRSTKPRFLQPIQPRPSQLDVKPREPMTTSLPQEPICLLRRLKGLSTLSTSSAPSKKSYPSIKSIPRTSLSRLAAAAVSPDSSSNDASSTTTTTTVEAAAAEQTSVLYLAYGSNLSAETFLGARGIRPISQVNVSAPGLSLVFDLPGLPYTEPCFANSAPRKIPNLPDPSDPPKFPPVPPLPPPSAESKQTKRKNNTVPTTPDLGWDKGLFGVVYEVTPQDYATIVATEGGGSSYKDILTPCIPLPPRVSVPEKPPIDIPRPFLAHTLFSPSIPDAEPEKPDNITSVYHNYDNTNDGDDGGDGDDDDKTPTDPRKKWYYRFLRPTRRPDPTYAQPSPRYLNLITSGAAEHELPDDYQRWLNSLVPYTPTSSRQKLGQWLLKALFLPVLLVFFALNKKVANKEGKVPVWLGVTLGVVFNLLWMVYDAVLRPVFGDGERTQEKDGDEKKGWVRGRSWRGRAGCGDEEKMGLLENMD</sequence>
<dbReference type="eggNOG" id="ENOG502SM4U">
    <property type="taxonomic scope" value="Eukaryota"/>
</dbReference>
<feature type="compositionally biased region" description="Basic residues" evidence="5">
    <location>
        <begin position="25"/>
        <end position="37"/>
    </location>
</feature>
<feature type="active site" description="Proton acceptor" evidence="3">
    <location>
        <position position="373"/>
    </location>
</feature>
<keyword evidence="6" id="KW-0472">Membrane</keyword>
<dbReference type="AlphaFoldDB" id="A0A010QJA4"/>
<evidence type="ECO:0000256" key="4">
    <source>
        <dbReference type="PIRSR" id="PIRSR617939-2"/>
    </source>
</evidence>
<dbReference type="HOGENOM" id="CLU_030506_2_0_1"/>
<dbReference type="Gene3D" id="3.10.490.10">
    <property type="entry name" value="Gamma-glutamyl cyclotransferase-like"/>
    <property type="match status" value="1"/>
</dbReference>
<dbReference type="KEGG" id="cfj:CFIO01_00953"/>
<name>A0A010QJA4_9PEZI</name>
<feature type="compositionally biased region" description="Polar residues" evidence="5">
    <location>
        <begin position="1"/>
        <end position="11"/>
    </location>
</feature>
<dbReference type="Proteomes" id="UP000020467">
    <property type="component" value="Unassembled WGS sequence"/>
</dbReference>
<evidence type="ECO:0000313" key="8">
    <source>
        <dbReference type="Proteomes" id="UP000020467"/>
    </source>
</evidence>
<dbReference type="PANTHER" id="PTHR12935">
    <property type="entry name" value="GAMMA-GLUTAMYLCYCLOTRANSFERASE"/>
    <property type="match status" value="1"/>
</dbReference>
<feature type="region of interest" description="Disordered" evidence="5">
    <location>
        <begin position="220"/>
        <end position="239"/>
    </location>
</feature>
<feature type="binding site" evidence="4">
    <location>
        <begin position="252"/>
        <end position="257"/>
    </location>
    <ligand>
        <name>substrate</name>
    </ligand>
</feature>
<gene>
    <name evidence="7" type="ORF">CFIO01_00953</name>
</gene>
<evidence type="ECO:0000256" key="5">
    <source>
        <dbReference type="SAM" id="MobiDB-lite"/>
    </source>
</evidence>
<proteinExistence type="predicted"/>
<feature type="compositionally biased region" description="Polar residues" evidence="5">
    <location>
        <begin position="43"/>
        <end position="53"/>
    </location>
</feature>
<evidence type="ECO:0000313" key="7">
    <source>
        <dbReference type="EMBL" id="EXF80057.1"/>
    </source>
</evidence>
<evidence type="ECO:0000256" key="2">
    <source>
        <dbReference type="ARBA" id="ARBA00023239"/>
    </source>
</evidence>
<keyword evidence="2" id="KW-0456">Lyase</keyword>
<evidence type="ECO:0000256" key="3">
    <source>
        <dbReference type="PIRSR" id="PIRSR617939-1"/>
    </source>
</evidence>
<feature type="region of interest" description="Disordered" evidence="5">
    <location>
        <begin position="414"/>
        <end position="456"/>
    </location>
</feature>
<feature type="transmembrane region" description="Helical" evidence="6">
    <location>
        <begin position="519"/>
        <end position="538"/>
    </location>
</feature>
<dbReference type="InterPro" id="IPR017939">
    <property type="entry name" value="G-Glutamylcylcotransferase"/>
</dbReference>
<feature type="region of interest" description="Disordered" evidence="5">
    <location>
        <begin position="1"/>
        <end position="73"/>
    </location>
</feature>
<feature type="transmembrane region" description="Helical" evidence="6">
    <location>
        <begin position="550"/>
        <end position="568"/>
    </location>
</feature>
<feature type="region of interest" description="Disordered" evidence="5">
    <location>
        <begin position="303"/>
        <end position="347"/>
    </location>
</feature>
<comment type="caution">
    <text evidence="7">The sequence shown here is derived from an EMBL/GenBank/DDBJ whole genome shotgun (WGS) entry which is preliminary data.</text>
</comment>
<organism evidence="7 8">
    <name type="scientific">Colletotrichum fioriniae PJ7</name>
    <dbReference type="NCBI Taxonomy" id="1445577"/>
    <lineage>
        <taxon>Eukaryota</taxon>
        <taxon>Fungi</taxon>
        <taxon>Dikarya</taxon>
        <taxon>Ascomycota</taxon>
        <taxon>Pezizomycotina</taxon>
        <taxon>Sordariomycetes</taxon>
        <taxon>Hypocreomycetidae</taxon>
        <taxon>Glomerellales</taxon>
        <taxon>Glomerellaceae</taxon>
        <taxon>Colletotrichum</taxon>
        <taxon>Colletotrichum acutatum species complex</taxon>
    </lineage>
</organism>
<reference evidence="7 8" key="1">
    <citation type="submission" date="2014-02" db="EMBL/GenBank/DDBJ databases">
        <title>The genome sequence of Colletotrichum fioriniae PJ7.</title>
        <authorList>
            <person name="Baroncelli R."/>
            <person name="Thon M.R."/>
        </authorList>
    </citation>
    <scope>NUCLEOTIDE SEQUENCE [LARGE SCALE GENOMIC DNA]</scope>
    <source>
        <strain evidence="7 8">PJ7</strain>
    </source>
</reference>
<feature type="binding site" evidence="4">
    <location>
        <position position="483"/>
    </location>
    <ligand>
        <name>substrate</name>
    </ligand>
</feature>